<dbReference type="PANTHER" id="PTHR43630">
    <property type="entry name" value="POLY-BETA-1,6-N-ACETYL-D-GLUCOSAMINE SYNTHASE"/>
    <property type="match status" value="1"/>
</dbReference>
<protein>
    <submittedName>
        <fullName evidence="6">Glycosyltransferase family 2 protein</fullName>
    </submittedName>
</protein>
<dbReference type="Gene3D" id="3.90.550.10">
    <property type="entry name" value="Spore Coat Polysaccharide Biosynthesis Protein SpsA, Chain A"/>
    <property type="match status" value="1"/>
</dbReference>
<accession>A0AAF0Z9L0</accession>
<evidence type="ECO:0000313" key="7">
    <source>
        <dbReference type="Proteomes" id="UP001304340"/>
    </source>
</evidence>
<dbReference type="GO" id="GO:0016757">
    <property type="term" value="F:glycosyltransferase activity"/>
    <property type="evidence" value="ECO:0007669"/>
    <property type="project" value="UniProtKB-KW"/>
</dbReference>
<evidence type="ECO:0000256" key="1">
    <source>
        <dbReference type="ARBA" id="ARBA00006739"/>
    </source>
</evidence>
<keyword evidence="2" id="KW-0328">Glycosyltransferase</keyword>
<comment type="similarity">
    <text evidence="1">Belongs to the glycosyltransferase 2 family.</text>
</comment>
<dbReference type="CDD" id="cd06423">
    <property type="entry name" value="CESA_like"/>
    <property type="match status" value="1"/>
</dbReference>
<name>A0AAF0Z9L0_9MICO</name>
<sequence length="382" mass="41038">MSRGLGATTPRVVALVPAHDEADALPATLASLRAQTRPVDRVVVVSDNSTDATVDVARSLGADVVCTVGNTGRKAGALNQALAQTEAENVLVLDADTSIAPTFVEEGLALLHARPALGAVGGVFRGTEPTSVLEQLQHNEYERYAVQIDVTRRTAVLTGTAALVRTEALAAVARARGVPLPGPPGAVYDPGAITEDSELTLALRTLGYELASPLSMSCTTELMPTPRDLHRQRVRWYKGMLDNLRAYGLTRVTARYYGQQVMLAVSTLMLMSLVLITALTLVTGTFQVVPFWLGASAVIVTERLVTVWRGGPSGRLLTAAVLPKVGYDMFLQLAFLRACWLTATSRDAGWNHVHRGKPATTHLRAESAPSRFVLWDYSSRQT</sequence>
<dbReference type="SUPFAM" id="SSF53448">
    <property type="entry name" value="Nucleotide-diphospho-sugar transferases"/>
    <property type="match status" value="1"/>
</dbReference>
<dbReference type="EMBL" id="CP138359">
    <property type="protein sequence ID" value="WPF82663.1"/>
    <property type="molecule type" value="Genomic_DNA"/>
</dbReference>
<evidence type="ECO:0000259" key="5">
    <source>
        <dbReference type="Pfam" id="PF00535"/>
    </source>
</evidence>
<proteinExistence type="inferred from homology"/>
<keyword evidence="4" id="KW-1133">Transmembrane helix</keyword>
<organism evidence="6 7">
    <name type="scientific">Sanguibacter biliveldensis</name>
    <dbReference type="NCBI Taxonomy" id="3030830"/>
    <lineage>
        <taxon>Bacteria</taxon>
        <taxon>Bacillati</taxon>
        <taxon>Actinomycetota</taxon>
        <taxon>Actinomycetes</taxon>
        <taxon>Micrococcales</taxon>
        <taxon>Sanguibacteraceae</taxon>
        <taxon>Sanguibacter</taxon>
    </lineage>
</organism>
<dbReference type="PANTHER" id="PTHR43630:SF1">
    <property type="entry name" value="POLY-BETA-1,6-N-ACETYL-D-GLUCOSAMINE SYNTHASE"/>
    <property type="match status" value="1"/>
</dbReference>
<evidence type="ECO:0000256" key="3">
    <source>
        <dbReference type="ARBA" id="ARBA00022679"/>
    </source>
</evidence>
<dbReference type="Proteomes" id="UP001304340">
    <property type="component" value="Chromosome"/>
</dbReference>
<keyword evidence="4" id="KW-0472">Membrane</keyword>
<dbReference type="AlphaFoldDB" id="A0AAF0Z9L0"/>
<dbReference type="KEGG" id="sbil:SANBI_000274"/>
<evidence type="ECO:0000256" key="4">
    <source>
        <dbReference type="SAM" id="Phobius"/>
    </source>
</evidence>
<dbReference type="RefSeq" id="WP_319158229.1">
    <property type="nucleotide sequence ID" value="NZ_CP138359.1"/>
</dbReference>
<gene>
    <name evidence="6" type="ORF">SANBI_000274</name>
</gene>
<dbReference type="InterPro" id="IPR029044">
    <property type="entry name" value="Nucleotide-diphossugar_trans"/>
</dbReference>
<evidence type="ECO:0000313" key="6">
    <source>
        <dbReference type="EMBL" id="WPF82663.1"/>
    </source>
</evidence>
<feature type="transmembrane region" description="Helical" evidence="4">
    <location>
        <begin position="261"/>
        <end position="282"/>
    </location>
</feature>
<feature type="domain" description="Glycosyltransferase 2-like" evidence="5">
    <location>
        <begin position="15"/>
        <end position="169"/>
    </location>
</feature>
<keyword evidence="4" id="KW-0812">Transmembrane</keyword>
<evidence type="ECO:0000256" key="2">
    <source>
        <dbReference type="ARBA" id="ARBA00022676"/>
    </source>
</evidence>
<dbReference type="Pfam" id="PF00535">
    <property type="entry name" value="Glycos_transf_2"/>
    <property type="match status" value="1"/>
</dbReference>
<keyword evidence="3" id="KW-0808">Transferase</keyword>
<keyword evidence="7" id="KW-1185">Reference proteome</keyword>
<dbReference type="InterPro" id="IPR001173">
    <property type="entry name" value="Glyco_trans_2-like"/>
</dbReference>
<reference evidence="7" key="1">
    <citation type="submission" date="2023-11" db="EMBL/GenBank/DDBJ databases">
        <authorList>
            <person name="Helweg L.P."/>
            <person name="Kiel A."/>
            <person name="Hitz F."/>
            <person name="Ruckert-Reed C."/>
            <person name="Busche T."/>
            <person name="Kaltschmidt B."/>
            <person name="Kaltschmidt C."/>
        </authorList>
    </citation>
    <scope>NUCLEOTIDE SEQUENCE [LARGE SCALE GENOMIC DNA]</scope>
    <source>
        <strain evidence="7">4.1</strain>
    </source>
</reference>